<organism evidence="1 2">
    <name type="scientific">Nannocystis radixulma</name>
    <dbReference type="NCBI Taxonomy" id="2995305"/>
    <lineage>
        <taxon>Bacteria</taxon>
        <taxon>Pseudomonadati</taxon>
        <taxon>Myxococcota</taxon>
        <taxon>Polyangia</taxon>
        <taxon>Nannocystales</taxon>
        <taxon>Nannocystaceae</taxon>
        <taxon>Nannocystis</taxon>
    </lineage>
</organism>
<keyword evidence="2" id="KW-1185">Reference proteome</keyword>
<evidence type="ECO:0000313" key="1">
    <source>
        <dbReference type="EMBL" id="MDC0669471.1"/>
    </source>
</evidence>
<protein>
    <submittedName>
        <fullName evidence="1">Uncharacterized protein</fullName>
    </submittedName>
</protein>
<accession>A0ABT5B8Y7</accession>
<comment type="caution">
    <text evidence="1">The sequence shown here is derived from an EMBL/GenBank/DDBJ whole genome shotgun (WGS) entry which is preliminary data.</text>
</comment>
<dbReference type="RefSeq" id="WP_271999283.1">
    <property type="nucleotide sequence ID" value="NZ_JAQNDN010000007.1"/>
</dbReference>
<dbReference type="Proteomes" id="UP001217838">
    <property type="component" value="Unassembled WGS sequence"/>
</dbReference>
<name>A0ABT5B8Y7_9BACT</name>
<dbReference type="EMBL" id="JAQNDN010000007">
    <property type="protein sequence ID" value="MDC0669471.1"/>
    <property type="molecule type" value="Genomic_DNA"/>
</dbReference>
<reference evidence="1 2" key="1">
    <citation type="submission" date="2022-11" db="EMBL/GenBank/DDBJ databases">
        <title>Minimal conservation of predation-associated metabolite biosynthetic gene clusters underscores biosynthetic potential of Myxococcota including descriptions for ten novel species: Archangium lansinium sp. nov., Myxococcus landrumus sp. nov., Nannocystis bai.</title>
        <authorList>
            <person name="Ahearne A."/>
            <person name="Stevens C."/>
            <person name="Dowd S."/>
        </authorList>
    </citation>
    <scope>NUCLEOTIDE SEQUENCE [LARGE SCALE GENOMIC DNA]</scope>
    <source>
        <strain evidence="1 2">NCELM</strain>
    </source>
</reference>
<gene>
    <name evidence="1" type="ORF">POL58_17075</name>
</gene>
<sequence length="54" mass="5988">MKNPSDSKNTEQNFKVVGELRTLRKQTRRKGAPDTFVGTCQDTGTCCLTSFTSC</sequence>
<proteinExistence type="predicted"/>
<evidence type="ECO:0000313" key="2">
    <source>
        <dbReference type="Proteomes" id="UP001217838"/>
    </source>
</evidence>